<dbReference type="AlphaFoldDB" id="A0A830GKM1"/>
<keyword evidence="2" id="KW-1185">Reference proteome</keyword>
<dbReference type="Proteomes" id="UP000605784">
    <property type="component" value="Unassembled WGS sequence"/>
</dbReference>
<evidence type="ECO:0008006" key="3">
    <source>
        <dbReference type="Google" id="ProtNLM"/>
    </source>
</evidence>
<reference evidence="1" key="1">
    <citation type="journal article" date="2014" name="Int. J. Syst. Evol. Microbiol.">
        <title>Complete genome sequence of Corynebacterium casei LMG S-19264T (=DSM 44701T), isolated from a smear-ripened cheese.</title>
        <authorList>
            <consortium name="US DOE Joint Genome Institute (JGI-PGF)"/>
            <person name="Walter F."/>
            <person name="Albersmeier A."/>
            <person name="Kalinowski J."/>
            <person name="Ruckert C."/>
        </authorList>
    </citation>
    <scope>NUCLEOTIDE SEQUENCE</scope>
    <source>
        <strain evidence="1">JCM 17820</strain>
    </source>
</reference>
<proteinExistence type="predicted"/>
<protein>
    <recommendedName>
        <fullName evidence="3">Aminoglycoside phosphotransferase domain-containing protein</fullName>
    </recommendedName>
</protein>
<comment type="caution">
    <text evidence="1">The sequence shown here is derived from an EMBL/GenBank/DDBJ whole genome shotgun (WGS) entry which is preliminary data.</text>
</comment>
<organism evidence="1 2">
    <name type="scientific">Haloarcula pellucida</name>
    <dbReference type="NCBI Taxonomy" id="1427151"/>
    <lineage>
        <taxon>Archaea</taxon>
        <taxon>Methanobacteriati</taxon>
        <taxon>Methanobacteriota</taxon>
        <taxon>Stenosarchaea group</taxon>
        <taxon>Halobacteria</taxon>
        <taxon>Halobacteriales</taxon>
        <taxon>Haloarculaceae</taxon>
        <taxon>Haloarcula</taxon>
    </lineage>
</organism>
<evidence type="ECO:0000313" key="1">
    <source>
        <dbReference type="EMBL" id="GGN91885.1"/>
    </source>
</evidence>
<dbReference type="InterPro" id="IPR011009">
    <property type="entry name" value="Kinase-like_dom_sf"/>
</dbReference>
<gene>
    <name evidence="1" type="ORF">GCM10009030_15420</name>
</gene>
<evidence type="ECO:0000313" key="2">
    <source>
        <dbReference type="Proteomes" id="UP000605784"/>
    </source>
</evidence>
<sequence>MESLNLPGIGPAVERRVAAVDAETLTPIVRRVLDDVTAAVTDWRRVQMRGGSGGGHFGTALFRFAGTAATRTGVREWSVVLKVLAERPGETPAGHPYWKREAEAYRSDLLEDARGRLVPAELYRVDEFDGEAVWLWLEDLTDEYGGDWPLEQYRRAARHLGQFDGAFVGETDRIDEPWVTERTFEFETTAGVVALVDRVPDDPIVSRHFPTSDDRQRLFAAWRDRERFLDARANLPRTFCHFDAFGRNLFATTTADGTPQTVAIDWDQCGMARVGDDAGALVLLTLLFVDWPVTRADELERAVLDGYRAGLADAGWDGPDAVVTRGYRLHLVNRWLEWLGAIRVSLDDGLHDWIADVVGEPFEDVLAANRDVHRFVLDAVDDVDLAESPSAGRS</sequence>
<name>A0A830GKM1_9EURY</name>
<dbReference type="SUPFAM" id="SSF56112">
    <property type="entry name" value="Protein kinase-like (PK-like)"/>
    <property type="match status" value="1"/>
</dbReference>
<dbReference type="RefSeq" id="WP_188996137.1">
    <property type="nucleotide sequence ID" value="NZ_BMOU01000002.1"/>
</dbReference>
<dbReference type="EMBL" id="BMOU01000002">
    <property type="protein sequence ID" value="GGN91885.1"/>
    <property type="molecule type" value="Genomic_DNA"/>
</dbReference>
<reference evidence="1" key="2">
    <citation type="submission" date="2020-09" db="EMBL/GenBank/DDBJ databases">
        <authorList>
            <person name="Sun Q."/>
            <person name="Ohkuma M."/>
        </authorList>
    </citation>
    <scope>NUCLEOTIDE SEQUENCE</scope>
    <source>
        <strain evidence="1">JCM 17820</strain>
    </source>
</reference>
<accession>A0A830GKM1</accession>